<gene>
    <name evidence="2" type="ORF">EV186_102633</name>
</gene>
<dbReference type="EMBL" id="SNXZ01000002">
    <property type="protein sequence ID" value="TDQ00767.1"/>
    <property type="molecule type" value="Genomic_DNA"/>
</dbReference>
<reference evidence="2 3" key="1">
    <citation type="submission" date="2019-03" db="EMBL/GenBank/DDBJ databases">
        <title>Genomic Encyclopedia of Type Strains, Phase IV (KMG-IV): sequencing the most valuable type-strain genomes for metagenomic binning, comparative biology and taxonomic classification.</title>
        <authorList>
            <person name="Goeker M."/>
        </authorList>
    </citation>
    <scope>NUCLEOTIDE SEQUENCE [LARGE SCALE GENOMIC DNA]</scope>
    <source>
        <strain evidence="2 3">DSM 45361</strain>
    </source>
</reference>
<feature type="region of interest" description="Disordered" evidence="1">
    <location>
        <begin position="1"/>
        <end position="26"/>
    </location>
</feature>
<evidence type="ECO:0000313" key="3">
    <source>
        <dbReference type="Proteomes" id="UP000295444"/>
    </source>
</evidence>
<feature type="region of interest" description="Disordered" evidence="1">
    <location>
        <begin position="176"/>
        <end position="210"/>
    </location>
</feature>
<sequence>MVALHRSDDGPPCPADGGPTRTGGHVVEPGIGRAVDQVEAVGGQGVAAGGPLGNAGIVVGAVVEVGRCLGFFACGPGEAAHAGQQRRGIRGRGGTGTCGGGTGGPTGRTRCHDAGPALAGGDRAGALGTRAALSRRPATAGRRAGGQRRPDVLHHRAGDPGGVAGRWCGRRDDRFGRPLAGDAQCPAGSDRRAGARAEPRPQPGDPAAVPAAVRIRRHGCRRAGRPRRWCPGAAFGGGWWSQQIQHRRIS</sequence>
<feature type="compositionally biased region" description="Gly residues" evidence="1">
    <location>
        <begin position="91"/>
        <end position="106"/>
    </location>
</feature>
<comment type="caution">
    <text evidence="2">The sequence shown here is derived from an EMBL/GenBank/DDBJ whole genome shotgun (WGS) entry which is preliminary data.</text>
</comment>
<proteinExistence type="predicted"/>
<feature type="compositionally biased region" description="Basic and acidic residues" evidence="1">
    <location>
        <begin position="189"/>
        <end position="199"/>
    </location>
</feature>
<feature type="compositionally biased region" description="Basic and acidic residues" evidence="1">
    <location>
        <begin position="148"/>
        <end position="158"/>
    </location>
</feature>
<dbReference type="Proteomes" id="UP000295444">
    <property type="component" value="Unassembled WGS sequence"/>
</dbReference>
<accession>A0A4R6SGS2</accession>
<keyword evidence="3" id="KW-1185">Reference proteome</keyword>
<evidence type="ECO:0000256" key="1">
    <source>
        <dbReference type="SAM" id="MobiDB-lite"/>
    </source>
</evidence>
<dbReference type="AlphaFoldDB" id="A0A4R6SGS2"/>
<protein>
    <submittedName>
        <fullName evidence="2">Uncharacterized protein</fullName>
    </submittedName>
</protein>
<organism evidence="2 3">
    <name type="scientific">Labedaea rhizosphaerae</name>
    <dbReference type="NCBI Taxonomy" id="598644"/>
    <lineage>
        <taxon>Bacteria</taxon>
        <taxon>Bacillati</taxon>
        <taxon>Actinomycetota</taxon>
        <taxon>Actinomycetes</taxon>
        <taxon>Pseudonocardiales</taxon>
        <taxon>Pseudonocardiaceae</taxon>
        <taxon>Labedaea</taxon>
    </lineage>
</organism>
<feature type="region of interest" description="Disordered" evidence="1">
    <location>
        <begin position="81"/>
        <end position="108"/>
    </location>
</feature>
<evidence type="ECO:0000313" key="2">
    <source>
        <dbReference type="EMBL" id="TDQ00767.1"/>
    </source>
</evidence>
<feature type="compositionally biased region" description="Low complexity" evidence="1">
    <location>
        <begin position="129"/>
        <end position="142"/>
    </location>
</feature>
<name>A0A4R6SGS2_LABRH</name>
<feature type="region of interest" description="Disordered" evidence="1">
    <location>
        <begin position="129"/>
        <end position="158"/>
    </location>
</feature>